<evidence type="ECO:0000313" key="1">
    <source>
        <dbReference type="EMBL" id="KYP67229.1"/>
    </source>
</evidence>
<gene>
    <name evidence="1" type="ORF">KK1_013553</name>
</gene>
<dbReference type="AlphaFoldDB" id="A0A151TJN6"/>
<reference evidence="1 2" key="1">
    <citation type="journal article" date="2012" name="Nat. Biotechnol.">
        <title>Draft genome sequence of pigeonpea (Cajanus cajan), an orphan legume crop of resource-poor farmers.</title>
        <authorList>
            <person name="Varshney R.K."/>
            <person name="Chen W."/>
            <person name="Li Y."/>
            <person name="Bharti A.K."/>
            <person name="Saxena R.K."/>
            <person name="Schlueter J.A."/>
            <person name="Donoghue M.T."/>
            <person name="Azam S."/>
            <person name="Fan G."/>
            <person name="Whaley A.M."/>
            <person name="Farmer A.D."/>
            <person name="Sheridan J."/>
            <person name="Iwata A."/>
            <person name="Tuteja R."/>
            <person name="Penmetsa R.V."/>
            <person name="Wu W."/>
            <person name="Upadhyaya H.D."/>
            <person name="Yang S.P."/>
            <person name="Shah T."/>
            <person name="Saxena K.B."/>
            <person name="Michael T."/>
            <person name="McCombie W.R."/>
            <person name="Yang B."/>
            <person name="Zhang G."/>
            <person name="Yang H."/>
            <person name="Wang J."/>
            <person name="Spillane C."/>
            <person name="Cook D.R."/>
            <person name="May G.D."/>
            <person name="Xu X."/>
            <person name="Jackson S.A."/>
        </authorList>
    </citation>
    <scope>NUCLEOTIDE SEQUENCE [LARGE SCALE GENOMIC DNA]</scope>
    <source>
        <strain evidence="2">cv. Asha</strain>
    </source>
</reference>
<proteinExistence type="predicted"/>
<dbReference type="Gramene" id="C.cajan_13148.t">
    <property type="protein sequence ID" value="C.cajan_13148.t.cds1"/>
    <property type="gene ID" value="C.cajan_13148"/>
</dbReference>
<evidence type="ECO:0000313" key="2">
    <source>
        <dbReference type="Proteomes" id="UP000075243"/>
    </source>
</evidence>
<sequence length="52" mass="5941">MTNEVTSNLLTNFHVPRSPSMIYCDNQAGIYIATNPTFSERTKHIKTDVHFV</sequence>
<protein>
    <recommendedName>
        <fullName evidence="3">Copia protein</fullName>
    </recommendedName>
</protein>
<dbReference type="EMBL" id="CM003608">
    <property type="protein sequence ID" value="KYP67229.1"/>
    <property type="molecule type" value="Genomic_DNA"/>
</dbReference>
<keyword evidence="2" id="KW-1185">Reference proteome</keyword>
<evidence type="ECO:0008006" key="3">
    <source>
        <dbReference type="Google" id="ProtNLM"/>
    </source>
</evidence>
<organism evidence="1 2">
    <name type="scientific">Cajanus cajan</name>
    <name type="common">Pigeon pea</name>
    <name type="synonym">Cajanus indicus</name>
    <dbReference type="NCBI Taxonomy" id="3821"/>
    <lineage>
        <taxon>Eukaryota</taxon>
        <taxon>Viridiplantae</taxon>
        <taxon>Streptophyta</taxon>
        <taxon>Embryophyta</taxon>
        <taxon>Tracheophyta</taxon>
        <taxon>Spermatophyta</taxon>
        <taxon>Magnoliopsida</taxon>
        <taxon>eudicotyledons</taxon>
        <taxon>Gunneridae</taxon>
        <taxon>Pentapetalae</taxon>
        <taxon>rosids</taxon>
        <taxon>fabids</taxon>
        <taxon>Fabales</taxon>
        <taxon>Fabaceae</taxon>
        <taxon>Papilionoideae</taxon>
        <taxon>50 kb inversion clade</taxon>
        <taxon>NPAAA clade</taxon>
        <taxon>indigoferoid/millettioid clade</taxon>
        <taxon>Phaseoleae</taxon>
        <taxon>Cajanus</taxon>
    </lineage>
</organism>
<name>A0A151TJN6_CAJCA</name>
<accession>A0A151TJN6</accession>
<dbReference type="Proteomes" id="UP000075243">
    <property type="component" value="Chromosome 6"/>
</dbReference>